<reference evidence="2 3" key="1">
    <citation type="submission" date="2019-09" db="EMBL/GenBank/DDBJ databases">
        <title>Bird 10,000 Genomes (B10K) Project - Family phase.</title>
        <authorList>
            <person name="Zhang G."/>
        </authorList>
    </citation>
    <scope>NUCLEOTIDE SEQUENCE [LARGE SCALE GENOMIC DNA]</scope>
    <source>
        <strain evidence="2">B10K-DU-001-37</strain>
        <tissue evidence="2">Muscle</tissue>
    </source>
</reference>
<feature type="non-terminal residue" evidence="2">
    <location>
        <position position="1"/>
    </location>
</feature>
<sequence>GSSPELSKADELLCAEVALRLHVPKATVVMCVRATARVFEWALSSGQNLDFVFKGIGVLLCRGTRVAMRFFEDLAREVAQSENLADGLLQV</sequence>
<evidence type="ECO:0000313" key="2">
    <source>
        <dbReference type="EMBL" id="NXM01303.1"/>
    </source>
</evidence>
<dbReference type="InterPro" id="IPR040673">
    <property type="entry name" value="CCDC81_HU_dom_2"/>
</dbReference>
<dbReference type="Proteomes" id="UP000537779">
    <property type="component" value="Unassembled WGS sequence"/>
</dbReference>
<proteinExistence type="predicted"/>
<gene>
    <name evidence="2" type="primary">Ccdc81_2</name>
    <name evidence="2" type="ORF">TYRSAV_R06696</name>
</gene>
<evidence type="ECO:0000259" key="1">
    <source>
        <dbReference type="Pfam" id="PF18289"/>
    </source>
</evidence>
<feature type="non-terminal residue" evidence="2">
    <location>
        <position position="91"/>
    </location>
</feature>
<protein>
    <submittedName>
        <fullName evidence="2">CCD81 protein</fullName>
    </submittedName>
</protein>
<comment type="caution">
    <text evidence="2">The sequence shown here is derived from an EMBL/GenBank/DDBJ whole genome shotgun (WGS) entry which is preliminary data.</text>
</comment>
<dbReference type="AlphaFoldDB" id="A0A7L0XGT4"/>
<dbReference type="Pfam" id="PF18289">
    <property type="entry name" value="HU-CCDC81_euk_2"/>
    <property type="match status" value="1"/>
</dbReference>
<keyword evidence="3" id="KW-1185">Reference proteome</keyword>
<organism evidence="2 3">
    <name type="scientific">Tyrannus savana</name>
    <name type="common">Fork-tailed flycatcher</name>
    <name type="synonym">Muscivora tyrannus</name>
    <dbReference type="NCBI Taxonomy" id="137541"/>
    <lineage>
        <taxon>Eukaryota</taxon>
        <taxon>Metazoa</taxon>
        <taxon>Chordata</taxon>
        <taxon>Craniata</taxon>
        <taxon>Vertebrata</taxon>
        <taxon>Euteleostomi</taxon>
        <taxon>Archelosauria</taxon>
        <taxon>Archosauria</taxon>
        <taxon>Dinosauria</taxon>
        <taxon>Saurischia</taxon>
        <taxon>Theropoda</taxon>
        <taxon>Coelurosauria</taxon>
        <taxon>Aves</taxon>
        <taxon>Neognathae</taxon>
        <taxon>Neoaves</taxon>
        <taxon>Telluraves</taxon>
        <taxon>Australaves</taxon>
        <taxon>Passeriformes</taxon>
        <taxon>Tyrannidae</taxon>
        <taxon>Tyrannus</taxon>
    </lineage>
</organism>
<dbReference type="EMBL" id="VXAW01005249">
    <property type="protein sequence ID" value="NXM01303.1"/>
    <property type="molecule type" value="Genomic_DNA"/>
</dbReference>
<feature type="domain" description="CCDC81 HU" evidence="1">
    <location>
        <begin position="11"/>
        <end position="81"/>
    </location>
</feature>
<accession>A0A7L0XGT4</accession>
<evidence type="ECO:0000313" key="3">
    <source>
        <dbReference type="Proteomes" id="UP000537779"/>
    </source>
</evidence>
<name>A0A7L0XGT4_TYRSA</name>